<reference evidence="3 4" key="1">
    <citation type="submission" date="2019-11" db="EMBL/GenBank/DDBJ databases">
        <title>Eggerthellaceae novel genus isolated from the rectal contents of marmort.</title>
        <authorList>
            <person name="Zhang G."/>
        </authorList>
    </citation>
    <scope>NUCLEOTIDE SEQUENCE [LARGE SCALE GENOMIC DNA]</scope>
    <source>
        <strain evidence="4">zg-886</strain>
    </source>
</reference>
<gene>
    <name evidence="3" type="ORF">GMI68_02360</name>
</gene>
<dbReference type="InterPro" id="IPR013321">
    <property type="entry name" value="Arc_rbn_hlx_hlx"/>
</dbReference>
<dbReference type="RefSeq" id="WP_166338583.1">
    <property type="nucleotide sequence ID" value="NZ_WPCR01000002.1"/>
</dbReference>
<dbReference type="EMBL" id="WPCR01000002">
    <property type="protein sequence ID" value="NHM13625.1"/>
    <property type="molecule type" value="Genomic_DNA"/>
</dbReference>
<dbReference type="Proteomes" id="UP000636394">
    <property type="component" value="Unassembled WGS sequence"/>
</dbReference>
<evidence type="ECO:0000256" key="1">
    <source>
        <dbReference type="ARBA" id="ARBA00010562"/>
    </source>
</evidence>
<dbReference type="InterPro" id="IPR007337">
    <property type="entry name" value="RelB/DinJ"/>
</dbReference>
<comment type="caution">
    <text evidence="3">The sequence shown here is derived from an EMBL/GenBank/DDBJ whole genome shotgun (WGS) entry which is preliminary data.</text>
</comment>
<accession>A0ABX0IG81</accession>
<evidence type="ECO:0000256" key="2">
    <source>
        <dbReference type="ARBA" id="ARBA00022649"/>
    </source>
</evidence>
<protein>
    <submittedName>
        <fullName evidence="3">Type II toxin-antitoxin system RelB/DinJ family antitoxin</fullName>
    </submittedName>
</protein>
<evidence type="ECO:0000313" key="3">
    <source>
        <dbReference type="EMBL" id="NHM13625.1"/>
    </source>
</evidence>
<evidence type="ECO:0000313" key="4">
    <source>
        <dbReference type="Proteomes" id="UP000636394"/>
    </source>
</evidence>
<dbReference type="PANTHER" id="PTHR38781:SF1">
    <property type="entry name" value="ANTITOXIN DINJ-RELATED"/>
    <property type="match status" value="1"/>
</dbReference>
<dbReference type="Gene3D" id="1.10.1220.10">
    <property type="entry name" value="Met repressor-like"/>
    <property type="match status" value="1"/>
</dbReference>
<proteinExistence type="inferred from homology"/>
<dbReference type="NCBIfam" id="TIGR02384">
    <property type="entry name" value="RelB_DinJ"/>
    <property type="match status" value="1"/>
</dbReference>
<comment type="similarity">
    <text evidence="1">Belongs to the RelB/DinJ antitoxin family.</text>
</comment>
<organism evidence="3 4">
    <name type="scientific">Xiamenia xianingshaonis</name>
    <dbReference type="NCBI Taxonomy" id="2682776"/>
    <lineage>
        <taxon>Bacteria</taxon>
        <taxon>Bacillati</taxon>
        <taxon>Actinomycetota</taxon>
        <taxon>Coriobacteriia</taxon>
        <taxon>Eggerthellales</taxon>
        <taxon>Eggerthellaceae</taxon>
        <taxon>Xiamenia</taxon>
    </lineage>
</organism>
<sequence length="90" mass="10241">MTATTVTIRLDNSDKEQAAEIADYFGFDLSTVTRAFYKQMIRERRIPLDLSMPEPNKESLQAMREADDFFASGRPARFKTAADMIASLEE</sequence>
<dbReference type="Pfam" id="PF04221">
    <property type="entry name" value="RelB"/>
    <property type="match status" value="1"/>
</dbReference>
<name>A0ABX0IG81_9ACTN</name>
<dbReference type="PANTHER" id="PTHR38781">
    <property type="entry name" value="ANTITOXIN DINJ-RELATED"/>
    <property type="match status" value="1"/>
</dbReference>
<keyword evidence="4" id="KW-1185">Reference proteome</keyword>
<keyword evidence="2" id="KW-1277">Toxin-antitoxin system</keyword>